<dbReference type="AlphaFoldDB" id="A0A315V7X7"/>
<dbReference type="STRING" id="33528.ENSGAFP00000026274"/>
<dbReference type="EC" id="3.6.4.6" evidence="1"/>
<dbReference type="Gene3D" id="3.40.50.300">
    <property type="entry name" value="P-loop containing nucleotide triphosphate hydrolases"/>
    <property type="match status" value="1"/>
</dbReference>
<dbReference type="InterPro" id="IPR003593">
    <property type="entry name" value="AAA+_ATPase"/>
</dbReference>
<organism evidence="9 10">
    <name type="scientific">Gambusia affinis</name>
    <name type="common">Western mosquitofish</name>
    <name type="synonym">Heterandria affinis</name>
    <dbReference type="NCBI Taxonomy" id="33528"/>
    <lineage>
        <taxon>Eukaryota</taxon>
        <taxon>Metazoa</taxon>
        <taxon>Chordata</taxon>
        <taxon>Craniata</taxon>
        <taxon>Vertebrata</taxon>
        <taxon>Euteleostomi</taxon>
        <taxon>Actinopterygii</taxon>
        <taxon>Neopterygii</taxon>
        <taxon>Teleostei</taxon>
        <taxon>Neoteleostei</taxon>
        <taxon>Acanthomorphata</taxon>
        <taxon>Ovalentaria</taxon>
        <taxon>Atherinomorphae</taxon>
        <taxon>Cyprinodontiformes</taxon>
        <taxon>Poeciliidae</taxon>
        <taxon>Poeciliinae</taxon>
        <taxon>Gambusia</taxon>
    </lineage>
</organism>
<proteinExistence type="inferred from homology"/>
<comment type="catalytic activity">
    <reaction evidence="4">
        <text>ATP + H2O = ADP + phosphate + H(+)</text>
        <dbReference type="Rhea" id="RHEA:13065"/>
        <dbReference type="ChEBI" id="CHEBI:15377"/>
        <dbReference type="ChEBI" id="CHEBI:15378"/>
        <dbReference type="ChEBI" id="CHEBI:30616"/>
        <dbReference type="ChEBI" id="CHEBI:43474"/>
        <dbReference type="ChEBI" id="CHEBI:456216"/>
        <dbReference type="EC" id="3.6.4.6"/>
    </reaction>
</comment>
<evidence type="ECO:0000256" key="3">
    <source>
        <dbReference type="ARBA" id="ARBA00022840"/>
    </source>
</evidence>
<evidence type="ECO:0000313" key="9">
    <source>
        <dbReference type="EMBL" id="PWA18787.1"/>
    </source>
</evidence>
<dbReference type="PROSITE" id="PS00674">
    <property type="entry name" value="AAA"/>
    <property type="match status" value="1"/>
</dbReference>
<evidence type="ECO:0000313" key="10">
    <source>
        <dbReference type="Proteomes" id="UP000250572"/>
    </source>
</evidence>
<dbReference type="InterPro" id="IPR009010">
    <property type="entry name" value="Asp_de-COase-like_dom_sf"/>
</dbReference>
<dbReference type="InterPro" id="IPR003959">
    <property type="entry name" value="ATPase_AAA_core"/>
</dbReference>
<sequence>MSSKKNKSKSKRASEGDNSLLQKDESSSLQISGLDGGSCRSPDCNSFSVMDFIEKADDKTPKSCRQTLAQLSLSSMNSAGVCIGRPVLLTSPSGQQEVCLGWPVASFPGGKVGLQKCALNNLRVKPGDAVMLHPVTGPVVQIEELVLSNRSKDDTLDADEFKNFLVRTLAGSIILPGNVVSLSYFGRACSLRVDTIRGEDGVTLQRAHPLGVAPETEETSVMNSTSADLSLQLSMLTVEDDMAPGTPGEPGPTASTPLRAAPLSSVSSPVAPLTPSSTSDPAENSFISPEQPGNAPTAPPGGFSSRNTFYSVTSFTKVQFSIKRGKKDLNEEASKSKVTYSMIGGLSRQLDAIRETIELPLKRPELFSSYGIPPPRGVLLYGPPGTGKTMIARAIATELGAHMVVINGPEVISKFYGETEARLRQIFTEASQRQPAIIFIDELDALCPKREGAQNEVEKRVVASLLTLMDGIGSEGHSGQLLVLGATNRPQALDPALRRPGRFDKELEVGVPGSAERADILQKQLSLVPCSATTEELTQLADAAHGYVGADLAAVCKEAGK</sequence>
<feature type="compositionally biased region" description="Basic residues" evidence="6">
    <location>
        <begin position="1"/>
        <end position="11"/>
    </location>
</feature>
<dbReference type="InterPro" id="IPR050168">
    <property type="entry name" value="AAA_ATPase_domain"/>
</dbReference>
<evidence type="ECO:0000256" key="1">
    <source>
        <dbReference type="ARBA" id="ARBA00012674"/>
    </source>
</evidence>
<dbReference type="SUPFAM" id="SSF50692">
    <property type="entry name" value="ADC-like"/>
    <property type="match status" value="1"/>
</dbReference>
<dbReference type="InterPro" id="IPR027417">
    <property type="entry name" value="P-loop_NTPase"/>
</dbReference>
<feature type="compositionally biased region" description="Low complexity" evidence="6">
    <location>
        <begin position="251"/>
        <end position="279"/>
    </location>
</feature>
<feature type="region of interest" description="Disordered" evidence="6">
    <location>
        <begin position="207"/>
        <end position="226"/>
    </location>
</feature>
<dbReference type="Pfam" id="PF17862">
    <property type="entry name" value="AAA_lid_3"/>
    <property type="match status" value="1"/>
</dbReference>
<feature type="region of interest" description="Disordered" evidence="6">
    <location>
        <begin position="240"/>
        <end position="305"/>
    </location>
</feature>
<evidence type="ECO:0000256" key="6">
    <source>
        <dbReference type="SAM" id="MobiDB-lite"/>
    </source>
</evidence>
<gene>
    <name evidence="9" type="ORF">CCH79_00005582</name>
</gene>
<dbReference type="PANTHER" id="PTHR23077">
    <property type="entry name" value="AAA-FAMILY ATPASE"/>
    <property type="match status" value="1"/>
</dbReference>
<dbReference type="InterPro" id="IPR003338">
    <property type="entry name" value="CDC4_N-term_subdom"/>
</dbReference>
<dbReference type="GO" id="GO:0005524">
    <property type="term" value="F:ATP binding"/>
    <property type="evidence" value="ECO:0007669"/>
    <property type="project" value="UniProtKB-KW"/>
</dbReference>
<dbReference type="InterPro" id="IPR041569">
    <property type="entry name" value="AAA_lid_3"/>
</dbReference>
<feature type="domain" description="CDC48 N-terminal subdomain" evidence="8">
    <location>
        <begin position="46"/>
        <end position="138"/>
    </location>
</feature>
<dbReference type="SMART" id="SM01073">
    <property type="entry name" value="CDC48_N"/>
    <property type="match status" value="1"/>
</dbReference>
<dbReference type="GO" id="GO:0016887">
    <property type="term" value="F:ATP hydrolysis activity"/>
    <property type="evidence" value="ECO:0007669"/>
    <property type="project" value="InterPro"/>
</dbReference>
<dbReference type="Proteomes" id="UP000250572">
    <property type="component" value="Unassembled WGS sequence"/>
</dbReference>
<evidence type="ECO:0000259" key="7">
    <source>
        <dbReference type="SMART" id="SM00382"/>
    </source>
</evidence>
<accession>A0A315V7X7</accession>
<dbReference type="FunFam" id="3.40.50.300:FF:000012">
    <property type="entry name" value="Transitional endoplasmic reticulum ATPase"/>
    <property type="match status" value="1"/>
</dbReference>
<feature type="domain" description="AAA+ ATPase" evidence="7">
    <location>
        <begin position="374"/>
        <end position="513"/>
    </location>
</feature>
<comment type="caution">
    <text evidence="9">The sequence shown here is derived from an EMBL/GenBank/DDBJ whole genome shotgun (WGS) entry which is preliminary data.</text>
</comment>
<name>A0A315V7X7_GAMAF</name>
<feature type="region of interest" description="Disordered" evidence="6">
    <location>
        <begin position="1"/>
        <end position="38"/>
    </location>
</feature>
<dbReference type="SUPFAM" id="SSF52540">
    <property type="entry name" value="P-loop containing nucleoside triphosphate hydrolases"/>
    <property type="match status" value="1"/>
</dbReference>
<dbReference type="CDD" id="cd19503">
    <property type="entry name" value="RecA-like_CDC48_NLV2_r1-like"/>
    <property type="match status" value="1"/>
</dbReference>
<keyword evidence="10" id="KW-1185">Reference proteome</keyword>
<keyword evidence="3 5" id="KW-0067">ATP-binding</keyword>
<protein>
    <recommendedName>
        <fullName evidence="1">vesicle-fusing ATPase</fullName>
        <ecNumber evidence="1">3.6.4.6</ecNumber>
    </recommendedName>
</protein>
<reference evidence="9 10" key="1">
    <citation type="journal article" date="2018" name="G3 (Bethesda)">
        <title>A High-Quality Reference Genome for the Invasive Mosquitofish Gambusia affinis Using a Chicago Library.</title>
        <authorList>
            <person name="Hoffberg S.L."/>
            <person name="Troendle N.J."/>
            <person name="Glenn T.C."/>
            <person name="Mahmud O."/>
            <person name="Louha S."/>
            <person name="Chalopin D."/>
            <person name="Bennetzen J.L."/>
            <person name="Mauricio R."/>
        </authorList>
    </citation>
    <scope>NUCLEOTIDE SEQUENCE [LARGE SCALE GENOMIC DNA]</scope>
    <source>
        <strain evidence="9">NE01/NJP1002.9</strain>
        <tissue evidence="9">Muscle</tissue>
    </source>
</reference>
<dbReference type="InterPro" id="IPR003960">
    <property type="entry name" value="ATPase_AAA_CS"/>
</dbReference>
<dbReference type="Gene3D" id="1.10.8.60">
    <property type="match status" value="1"/>
</dbReference>
<keyword evidence="2 5" id="KW-0547">Nucleotide-binding</keyword>
<evidence type="ECO:0000256" key="2">
    <source>
        <dbReference type="ARBA" id="ARBA00022741"/>
    </source>
</evidence>
<evidence type="ECO:0000256" key="5">
    <source>
        <dbReference type="RuleBase" id="RU003651"/>
    </source>
</evidence>
<evidence type="ECO:0000256" key="4">
    <source>
        <dbReference type="ARBA" id="ARBA00048883"/>
    </source>
</evidence>
<evidence type="ECO:0000259" key="8">
    <source>
        <dbReference type="SMART" id="SM01073"/>
    </source>
</evidence>
<dbReference type="Gene3D" id="2.40.40.20">
    <property type="match status" value="1"/>
</dbReference>
<feature type="compositionally biased region" description="Polar residues" evidence="6">
    <location>
        <begin position="16"/>
        <end position="31"/>
    </location>
</feature>
<dbReference type="Pfam" id="PF00004">
    <property type="entry name" value="AAA"/>
    <property type="match status" value="1"/>
</dbReference>
<dbReference type="EMBL" id="NHOQ01002284">
    <property type="protein sequence ID" value="PWA18787.1"/>
    <property type="molecule type" value="Genomic_DNA"/>
</dbReference>
<comment type="similarity">
    <text evidence="5">Belongs to the AAA ATPase family.</text>
</comment>
<dbReference type="SMART" id="SM00382">
    <property type="entry name" value="AAA"/>
    <property type="match status" value="1"/>
</dbReference>